<proteinExistence type="predicted"/>
<name>A0A6C0HF62_9ZZZZ</name>
<organism evidence="1">
    <name type="scientific">viral metagenome</name>
    <dbReference type="NCBI Taxonomy" id="1070528"/>
    <lineage>
        <taxon>unclassified sequences</taxon>
        <taxon>metagenomes</taxon>
        <taxon>organismal metagenomes</taxon>
    </lineage>
</organism>
<protein>
    <submittedName>
        <fullName evidence="1">Uncharacterized protein</fullName>
    </submittedName>
</protein>
<sequence length="319" mass="37535">MSQIQTKVLKQGTVHPKVISCSFFTFKEAYRAFKKYIDSLNAFLFKLSIIKTIHKHFEIRIYTDDTGKDEALKAAEKYPDVSVIHFDCPEFRDGDGHLGFFGSLVRLLPLFEDHELVWISDIDIHLAYLQEWNFKEDIGFSNQLCYTEVRSQKYAIVLLKFLSKVKFPKQLLTRFLNKFLDGSLKEKIARINDHNKSKPFSPFPYGIDELFVSSSIYDWIKRRDFKICLYLDFLIHELRLFIINNNLTEKYEKIVYQNYIKRLTPIKDSLPAIKNLLRICYTEIVKKNPCAQQYLDILNDPKSLKTSIFPKLLINSSDL</sequence>
<accession>A0A6C0HF62</accession>
<reference evidence="1" key="1">
    <citation type="journal article" date="2020" name="Nature">
        <title>Giant virus diversity and host interactions through global metagenomics.</title>
        <authorList>
            <person name="Schulz F."/>
            <person name="Roux S."/>
            <person name="Paez-Espino D."/>
            <person name="Jungbluth S."/>
            <person name="Walsh D.A."/>
            <person name="Denef V.J."/>
            <person name="McMahon K.D."/>
            <person name="Konstantinidis K.T."/>
            <person name="Eloe-Fadrosh E.A."/>
            <person name="Kyrpides N.C."/>
            <person name="Woyke T."/>
        </authorList>
    </citation>
    <scope>NUCLEOTIDE SEQUENCE</scope>
    <source>
        <strain evidence="1">GVMAG-M-3300023179-99</strain>
    </source>
</reference>
<dbReference type="EMBL" id="MN739947">
    <property type="protein sequence ID" value="QHT79242.1"/>
    <property type="molecule type" value="Genomic_DNA"/>
</dbReference>
<evidence type="ECO:0000313" key="1">
    <source>
        <dbReference type="EMBL" id="QHT79242.1"/>
    </source>
</evidence>
<dbReference type="AlphaFoldDB" id="A0A6C0HF62"/>